<dbReference type="OrthoDB" id="730489at2759"/>
<reference evidence="4" key="1">
    <citation type="submission" date="2022-01" db="EMBL/GenBank/DDBJ databases">
        <authorList>
            <person name="King R."/>
        </authorList>
    </citation>
    <scope>NUCLEOTIDE SEQUENCE</scope>
</reference>
<organism evidence="4 5">
    <name type="scientific">Chironomus riparius</name>
    <dbReference type="NCBI Taxonomy" id="315576"/>
    <lineage>
        <taxon>Eukaryota</taxon>
        <taxon>Metazoa</taxon>
        <taxon>Ecdysozoa</taxon>
        <taxon>Arthropoda</taxon>
        <taxon>Hexapoda</taxon>
        <taxon>Insecta</taxon>
        <taxon>Pterygota</taxon>
        <taxon>Neoptera</taxon>
        <taxon>Endopterygota</taxon>
        <taxon>Diptera</taxon>
        <taxon>Nematocera</taxon>
        <taxon>Chironomoidea</taxon>
        <taxon>Chironomidae</taxon>
        <taxon>Chironominae</taxon>
        <taxon>Chironomus</taxon>
    </lineage>
</organism>
<feature type="domain" description="Glycosyl-hydrolase family 116 N-terminal" evidence="3">
    <location>
        <begin position="89"/>
        <end position="394"/>
    </location>
</feature>
<sequence>MSQDETSQSFTDFKQTITQVPAYGLKFKFNHKFPDKENFSQNLKPSWKQIWNLMPMMLRYVPYYWRNAKNGNPVLMDYFSMRNHDGIYGCPIGGIGGGTIGRGFAGEFCRYQLKPGLYEWNVVHANQFIVNIRDENDKTIFQSLLSSYSRPKNVLSSWESKLDPSKCNYTALYPRSWSEYDLSEYGIKLTCRQISPIIPHNYKDSSLPCAIFVWQIENVCEHERKVSITFTWKNGMGNKKQDLAGCPKAETFDTDEAKGATIVQNIVDMPCNYHVGVFKASDEDMKVTSAVKIDPNGNGSGLWNDLNENGIITNKSDDKSVKEGKDVCVAVCGQKTLKPKSSDEIEFGLVWDMPKVRFPKGKRWFTRFYTKYFGDDGKAGEKIMDYAFKNYSKWEQLMMDEWQKPILEDSNLPDWYKGAIFNELYYIADGGTLWAVVDDENQLAADDPRHAYGIFGYLEGHEYRMYNTYDVHFYASHSLISLFPNLQVSIQYDIKDTITREIPDTRKHLYDGKVCPRKIKDTVVHDIGDPAEDPWNLINSYPIHDVSEWRDLNCKFILQVYRDYYVLNEFAQLSADNASKFSSIEFIDKESLSEMIILDNRNKMMDDKSKKSASMYINEANGKVYLMDAMKYLKDMYQVSKTVMDKTIEFDLDDDGLIENNNSPDQTYDTWVMSGPSIYCGGLYLASLHVMSVMAAILDQPNDCIRYREILEKGKKSIEEKLWNGSYYNFDTSGTKNIMSDQLCGHWYLRSCGFDHEIFPKENVRATLKTIFENNVMKVEGGKVGAVNGFSPELAGPDTAMMQSEEIWVGVVYALASTMIYEDMTEEAMKTAGGLYDMMAQRVGLSFETPEAMYVKSTYRSIGYMRPLSIWSIQSAYERMKKYKN</sequence>
<keyword evidence="1" id="KW-0443">Lipid metabolism</keyword>
<comment type="function">
    <text evidence="1">Non-lysosomal glucosylceramidase that catalyzes the hydrolysis of glucosylceramide (GlcCer) to free glucose and ceramide.</text>
</comment>
<dbReference type="FunFam" id="1.50.10.10:FF:000041">
    <property type="entry name" value="Non-lysosomal glucosylceramidase"/>
    <property type="match status" value="1"/>
</dbReference>
<keyword evidence="1" id="KW-0472">Membrane</keyword>
<protein>
    <recommendedName>
        <fullName evidence="1">Non-lysosomal glucosylceramidase</fullName>
        <shortName evidence="1">NLGase</shortName>
        <ecNumber evidence="1">3.2.1.45</ecNumber>
    </recommendedName>
</protein>
<keyword evidence="1" id="KW-0326">Glycosidase</keyword>
<dbReference type="GO" id="GO:0006680">
    <property type="term" value="P:glucosylceramide catabolic process"/>
    <property type="evidence" value="ECO:0007669"/>
    <property type="project" value="InterPro"/>
</dbReference>
<dbReference type="EC" id="3.2.1.45" evidence="1"/>
<accession>A0A9N9S8F0</accession>
<dbReference type="Proteomes" id="UP001153620">
    <property type="component" value="Chromosome 4"/>
</dbReference>
<proteinExistence type="inferred from homology"/>
<evidence type="ECO:0000256" key="1">
    <source>
        <dbReference type="PIRNR" id="PIRNR028944"/>
    </source>
</evidence>
<evidence type="ECO:0000259" key="3">
    <source>
        <dbReference type="Pfam" id="PF12215"/>
    </source>
</evidence>
<dbReference type="EMBL" id="OU895880">
    <property type="protein sequence ID" value="CAG9812317.1"/>
    <property type="molecule type" value="Genomic_DNA"/>
</dbReference>
<gene>
    <name evidence="4" type="ORF">CHIRRI_LOCUS15122</name>
</gene>
<comment type="similarity">
    <text evidence="1">Belongs to the non-lysosomal glucosylceramidase family.</text>
</comment>
<dbReference type="InterPro" id="IPR012341">
    <property type="entry name" value="6hp_glycosidase-like_sf"/>
</dbReference>
<keyword evidence="1" id="KW-0378">Hydrolase</keyword>
<reference evidence="4" key="2">
    <citation type="submission" date="2022-10" db="EMBL/GenBank/DDBJ databases">
        <authorList>
            <consortium name="ENA_rothamsted_submissions"/>
            <consortium name="culmorum"/>
            <person name="King R."/>
        </authorList>
    </citation>
    <scope>NUCLEOTIDE SEQUENCE</scope>
</reference>
<dbReference type="PANTHER" id="PTHR12654">
    <property type="entry name" value="BILE ACID BETA-GLUCOSIDASE-RELATED"/>
    <property type="match status" value="1"/>
</dbReference>
<keyword evidence="5" id="KW-1185">Reference proteome</keyword>
<dbReference type="GO" id="GO:0004348">
    <property type="term" value="F:glucosylceramidase activity"/>
    <property type="evidence" value="ECO:0007669"/>
    <property type="project" value="UniProtKB-EC"/>
</dbReference>
<dbReference type="PIRSF" id="PIRSF028944">
    <property type="entry name" value="Beta_gluc_GBA2"/>
    <property type="match status" value="1"/>
</dbReference>
<comment type="catalytic activity">
    <reaction evidence="1">
        <text>a beta-D-glucosyl-(1&lt;-&gt;1')-N-acylsphing-4-enine + H2O = an N-acylsphing-4-enine + D-glucose</text>
        <dbReference type="Rhea" id="RHEA:13269"/>
        <dbReference type="ChEBI" id="CHEBI:4167"/>
        <dbReference type="ChEBI" id="CHEBI:15377"/>
        <dbReference type="ChEBI" id="CHEBI:22801"/>
        <dbReference type="ChEBI" id="CHEBI:52639"/>
        <dbReference type="EC" id="3.2.1.45"/>
    </reaction>
</comment>
<evidence type="ECO:0000313" key="5">
    <source>
        <dbReference type="Proteomes" id="UP001153620"/>
    </source>
</evidence>
<name>A0A9N9S8F0_9DIPT</name>
<dbReference type="GO" id="GO:0016020">
    <property type="term" value="C:membrane"/>
    <property type="evidence" value="ECO:0007669"/>
    <property type="project" value="InterPro"/>
</dbReference>
<dbReference type="GO" id="GO:0005975">
    <property type="term" value="P:carbohydrate metabolic process"/>
    <property type="evidence" value="ECO:0007669"/>
    <property type="project" value="InterPro"/>
</dbReference>
<dbReference type="PANTHER" id="PTHR12654:SF0">
    <property type="entry name" value="NON-LYSOSOMAL GLUCOSYLCERAMIDASE"/>
    <property type="match status" value="1"/>
</dbReference>
<dbReference type="InterPro" id="IPR052566">
    <property type="entry name" value="Non-lysos_glucosylceramidase"/>
</dbReference>
<feature type="domain" description="Glycosyl-hydrolase family 116 catalytic region" evidence="2">
    <location>
        <begin position="453"/>
        <end position="873"/>
    </location>
</feature>
<dbReference type="InterPro" id="IPR008928">
    <property type="entry name" value="6-hairpin_glycosidase_sf"/>
</dbReference>
<dbReference type="Pfam" id="PF12215">
    <property type="entry name" value="Glyco_hydr_116N"/>
    <property type="match status" value="1"/>
</dbReference>
<dbReference type="SUPFAM" id="SSF48208">
    <property type="entry name" value="Six-hairpin glycosidases"/>
    <property type="match status" value="1"/>
</dbReference>
<dbReference type="Gene3D" id="1.50.10.10">
    <property type="match status" value="1"/>
</dbReference>
<dbReference type="InterPro" id="IPR014551">
    <property type="entry name" value="B_Glucosidase_GBA2-typ"/>
</dbReference>
<evidence type="ECO:0000313" key="4">
    <source>
        <dbReference type="EMBL" id="CAG9812317.1"/>
    </source>
</evidence>
<evidence type="ECO:0000259" key="2">
    <source>
        <dbReference type="Pfam" id="PF04685"/>
    </source>
</evidence>
<dbReference type="InterPro" id="IPR024462">
    <property type="entry name" value="GH116_N"/>
</dbReference>
<dbReference type="GO" id="GO:0008422">
    <property type="term" value="F:beta-glucosidase activity"/>
    <property type="evidence" value="ECO:0007669"/>
    <property type="project" value="TreeGrafter"/>
</dbReference>
<dbReference type="AlphaFoldDB" id="A0A9N9S8F0"/>
<dbReference type="InterPro" id="IPR006775">
    <property type="entry name" value="GH116_catalytic"/>
</dbReference>
<dbReference type="Pfam" id="PF04685">
    <property type="entry name" value="DUF608"/>
    <property type="match status" value="1"/>
</dbReference>